<reference evidence="20 21" key="1">
    <citation type="submission" date="2021-05" db="EMBL/GenBank/DDBJ databases">
        <title>Description of Cellulomonas sp. DKR-3 sp. nov.</title>
        <authorList>
            <person name="Dahal R.H."/>
            <person name="Chaudhary D.K."/>
        </authorList>
    </citation>
    <scope>NUCLEOTIDE SEQUENCE [LARGE SCALE GENOMIC DNA]</scope>
    <source>
        <strain evidence="20 21">DKR-3</strain>
    </source>
</reference>
<evidence type="ECO:0000313" key="20">
    <source>
        <dbReference type="EMBL" id="MBT0995191.1"/>
    </source>
</evidence>
<evidence type="ECO:0000256" key="3">
    <source>
        <dbReference type="ARBA" id="ARBA00004496"/>
    </source>
</evidence>
<feature type="domain" description="3-dehydroquinate synthase N-terminal" evidence="18">
    <location>
        <begin position="76"/>
        <end position="182"/>
    </location>
</feature>
<dbReference type="RefSeq" id="WP_214351240.1">
    <property type="nucleotide sequence ID" value="NZ_JAHBOH010000001.1"/>
</dbReference>
<evidence type="ECO:0000256" key="13">
    <source>
        <dbReference type="ARBA" id="ARBA00023027"/>
    </source>
</evidence>
<feature type="binding site" evidence="17">
    <location>
        <begin position="137"/>
        <end position="138"/>
    </location>
    <ligand>
        <name>NAD(+)</name>
        <dbReference type="ChEBI" id="CHEBI:57540"/>
    </ligand>
</feature>
<evidence type="ECO:0000313" key="21">
    <source>
        <dbReference type="Proteomes" id="UP000722125"/>
    </source>
</evidence>
<sequence>MTDHLDQQPNESRRVTVSGERPYDVVIGRHLLGELPGLLGTNVRRVLVVHPAALATTADTILEDLRAAGYDAFGAEVPDAEEAKTAQVAAFCWGVLGQADFTRTDAVVAVGGGATTDLGGFVAATWLRGIQVVQVPTTVLAMVDAAVGGKTGINTAEGKNLVGAFHPPAGVLCDLASLESMAPFDFVAGLAEIVKAGFIADPRILELVEANVDLLKDPAAAARSDVLLELVERAVVVKAKVVGEDLKEAGLREILNYGHTFGHAIEHVERYQWRHGAAVSVGMVFAAELARLAGRLSDEVVARHRSILTSLGLPTTYRGDRWERLLTAMRRDKKTRGDVLRFVVLEDVGRTARLEGPDPTLLVAAYAEVAEGATASSAVAL</sequence>
<comment type="catalytic activity">
    <reaction evidence="1 17">
        <text>7-phospho-2-dehydro-3-deoxy-D-arabino-heptonate = 3-dehydroquinate + phosphate</text>
        <dbReference type="Rhea" id="RHEA:21968"/>
        <dbReference type="ChEBI" id="CHEBI:32364"/>
        <dbReference type="ChEBI" id="CHEBI:43474"/>
        <dbReference type="ChEBI" id="CHEBI:58394"/>
        <dbReference type="EC" id="4.2.3.4"/>
    </reaction>
</comment>
<evidence type="ECO:0000256" key="15">
    <source>
        <dbReference type="ARBA" id="ARBA00023239"/>
    </source>
</evidence>
<comment type="similarity">
    <text evidence="5 17">Belongs to the sugar phosphate cyclases superfamily. Dehydroquinate synthase family.</text>
</comment>
<evidence type="ECO:0000259" key="18">
    <source>
        <dbReference type="Pfam" id="PF01761"/>
    </source>
</evidence>
<evidence type="ECO:0000256" key="6">
    <source>
        <dbReference type="ARBA" id="ARBA00013031"/>
    </source>
</evidence>
<keyword evidence="8 17" id="KW-0963">Cytoplasm</keyword>
<organism evidence="20 21">
    <name type="scientific">Cellulomonas fulva</name>
    <dbReference type="NCBI Taxonomy" id="2835530"/>
    <lineage>
        <taxon>Bacteria</taxon>
        <taxon>Bacillati</taxon>
        <taxon>Actinomycetota</taxon>
        <taxon>Actinomycetes</taxon>
        <taxon>Micrococcales</taxon>
        <taxon>Cellulomonadaceae</taxon>
        <taxon>Cellulomonas</taxon>
    </lineage>
</organism>
<protein>
    <recommendedName>
        <fullName evidence="7 17">3-dehydroquinate synthase</fullName>
        <shortName evidence="17">DHQS</shortName>
        <ecNumber evidence="6 17">4.2.3.4</ecNumber>
    </recommendedName>
</protein>
<feature type="binding site" evidence="17">
    <location>
        <position position="192"/>
    </location>
    <ligand>
        <name>Zn(2+)</name>
        <dbReference type="ChEBI" id="CHEBI:29105"/>
    </ligand>
</feature>
<evidence type="ECO:0000256" key="4">
    <source>
        <dbReference type="ARBA" id="ARBA00004661"/>
    </source>
</evidence>
<dbReference type="HAMAP" id="MF_00110">
    <property type="entry name" value="DHQ_synthase"/>
    <property type="match status" value="1"/>
</dbReference>
<keyword evidence="13 17" id="KW-0520">NAD</keyword>
<feature type="binding site" evidence="17">
    <location>
        <position position="275"/>
    </location>
    <ligand>
        <name>Zn(2+)</name>
        <dbReference type="ChEBI" id="CHEBI:29105"/>
    </ligand>
</feature>
<feature type="binding site" evidence="17">
    <location>
        <begin position="113"/>
        <end position="117"/>
    </location>
    <ligand>
        <name>NAD(+)</name>
        <dbReference type="ChEBI" id="CHEBI:57540"/>
    </ligand>
</feature>
<accession>A0ABS5U1B1</accession>
<keyword evidence="21" id="KW-1185">Reference proteome</keyword>
<evidence type="ECO:0000256" key="14">
    <source>
        <dbReference type="ARBA" id="ARBA00023141"/>
    </source>
</evidence>
<keyword evidence="9 17" id="KW-0028">Amino-acid biosynthesis</keyword>
<evidence type="ECO:0000256" key="9">
    <source>
        <dbReference type="ARBA" id="ARBA00022605"/>
    </source>
</evidence>
<dbReference type="Pfam" id="PF24621">
    <property type="entry name" value="DHQS_C"/>
    <property type="match status" value="1"/>
</dbReference>
<name>A0ABS5U1B1_9CELL</name>
<keyword evidence="14 17" id="KW-0057">Aromatic amino acid biosynthesis</keyword>
<comment type="subcellular location">
    <subcellularLocation>
        <location evidence="3 17">Cytoplasm</location>
    </subcellularLocation>
</comment>
<comment type="pathway">
    <text evidence="4 17">Metabolic intermediate biosynthesis; chorismate biosynthesis; chorismate from D-erythrose 4-phosphate and phosphoenolpyruvate: step 2/7.</text>
</comment>
<feature type="binding site" evidence="17">
    <location>
        <begin position="79"/>
        <end position="84"/>
    </location>
    <ligand>
        <name>NAD(+)</name>
        <dbReference type="ChEBI" id="CHEBI:57540"/>
    </ligand>
</feature>
<keyword evidence="10 17" id="KW-0479">Metal-binding</keyword>
<dbReference type="Gene3D" id="1.20.1090.10">
    <property type="entry name" value="Dehydroquinate synthase-like - alpha domain"/>
    <property type="match status" value="1"/>
</dbReference>
<evidence type="ECO:0000256" key="5">
    <source>
        <dbReference type="ARBA" id="ARBA00005412"/>
    </source>
</evidence>
<comment type="caution">
    <text evidence="17">Lacks conserved residue(s) required for the propagation of feature annotation.</text>
</comment>
<dbReference type="GO" id="GO:0003856">
    <property type="term" value="F:3-dehydroquinate synthase activity"/>
    <property type="evidence" value="ECO:0007669"/>
    <property type="project" value="UniProtKB-EC"/>
</dbReference>
<dbReference type="InterPro" id="IPR030960">
    <property type="entry name" value="DHQS/DOIS_N"/>
</dbReference>
<keyword evidence="12 17" id="KW-0862">Zinc</keyword>
<dbReference type="NCBIfam" id="TIGR01357">
    <property type="entry name" value="aroB"/>
    <property type="match status" value="1"/>
</dbReference>
<comment type="cofactor">
    <cofactor evidence="17">
        <name>Co(2+)</name>
        <dbReference type="ChEBI" id="CHEBI:48828"/>
    </cofactor>
    <cofactor evidence="17">
        <name>Zn(2+)</name>
        <dbReference type="ChEBI" id="CHEBI:29105"/>
    </cofactor>
    <text evidence="17">Binds 1 divalent metal cation per subunit. Can use either Co(2+) or Zn(2+).</text>
</comment>
<dbReference type="EC" id="4.2.3.4" evidence="6 17"/>
<dbReference type="InterPro" id="IPR056179">
    <property type="entry name" value="DHQS_C"/>
</dbReference>
<keyword evidence="16 17" id="KW-0170">Cobalt</keyword>
<feature type="binding site" evidence="17">
    <location>
        <position position="150"/>
    </location>
    <ligand>
        <name>NAD(+)</name>
        <dbReference type="ChEBI" id="CHEBI:57540"/>
    </ligand>
</feature>
<evidence type="ECO:0000256" key="11">
    <source>
        <dbReference type="ARBA" id="ARBA00022741"/>
    </source>
</evidence>
<evidence type="ECO:0000256" key="7">
    <source>
        <dbReference type="ARBA" id="ARBA00017684"/>
    </source>
</evidence>
<evidence type="ECO:0000256" key="1">
    <source>
        <dbReference type="ARBA" id="ARBA00001393"/>
    </source>
</evidence>
<feature type="binding site" evidence="17">
    <location>
        <position position="159"/>
    </location>
    <ligand>
        <name>NAD(+)</name>
        <dbReference type="ChEBI" id="CHEBI:57540"/>
    </ligand>
</feature>
<evidence type="ECO:0000259" key="19">
    <source>
        <dbReference type="Pfam" id="PF24621"/>
    </source>
</evidence>
<evidence type="ECO:0000256" key="12">
    <source>
        <dbReference type="ARBA" id="ARBA00022833"/>
    </source>
</evidence>
<dbReference type="PANTHER" id="PTHR43622">
    <property type="entry name" value="3-DEHYDROQUINATE SYNTHASE"/>
    <property type="match status" value="1"/>
</dbReference>
<dbReference type="CDD" id="cd08195">
    <property type="entry name" value="DHQS"/>
    <property type="match status" value="1"/>
</dbReference>
<evidence type="ECO:0000256" key="8">
    <source>
        <dbReference type="ARBA" id="ARBA00022490"/>
    </source>
</evidence>
<dbReference type="Proteomes" id="UP000722125">
    <property type="component" value="Unassembled WGS sequence"/>
</dbReference>
<gene>
    <name evidence="17 20" type="primary">aroB</name>
    <name evidence="20" type="ORF">KIN34_12950</name>
</gene>
<comment type="caution">
    <text evidence="20">The sequence shown here is derived from an EMBL/GenBank/DDBJ whole genome shotgun (WGS) entry which is preliminary data.</text>
</comment>
<dbReference type="Pfam" id="PF01761">
    <property type="entry name" value="DHQ_synthase"/>
    <property type="match status" value="1"/>
</dbReference>
<feature type="binding site" evidence="17">
    <location>
        <position position="259"/>
    </location>
    <ligand>
        <name>Zn(2+)</name>
        <dbReference type="ChEBI" id="CHEBI:29105"/>
    </ligand>
</feature>
<evidence type="ECO:0000256" key="16">
    <source>
        <dbReference type="ARBA" id="ARBA00023285"/>
    </source>
</evidence>
<dbReference type="PIRSF" id="PIRSF001455">
    <property type="entry name" value="DHQ_synth"/>
    <property type="match status" value="1"/>
</dbReference>
<dbReference type="Gene3D" id="3.40.50.1970">
    <property type="match status" value="1"/>
</dbReference>
<dbReference type="InterPro" id="IPR030963">
    <property type="entry name" value="DHQ_synth_fam"/>
</dbReference>
<keyword evidence="15 17" id="KW-0456">Lyase</keyword>
<evidence type="ECO:0000256" key="17">
    <source>
        <dbReference type="HAMAP-Rule" id="MF_00110"/>
    </source>
</evidence>
<evidence type="ECO:0000256" key="10">
    <source>
        <dbReference type="ARBA" id="ARBA00022723"/>
    </source>
</evidence>
<comment type="cofactor">
    <cofactor evidence="2 17">
        <name>NAD(+)</name>
        <dbReference type="ChEBI" id="CHEBI:57540"/>
    </cofactor>
</comment>
<feature type="domain" description="3-dehydroquinate synthase C-terminal" evidence="19">
    <location>
        <begin position="189"/>
        <end position="335"/>
    </location>
</feature>
<comment type="function">
    <text evidence="17">Catalyzes the conversion of 3-deoxy-D-arabino-heptulosonate 7-phosphate (DAHP) to dehydroquinate (DHQ).</text>
</comment>
<dbReference type="InterPro" id="IPR050071">
    <property type="entry name" value="Dehydroquinate_synthase"/>
</dbReference>
<evidence type="ECO:0000256" key="2">
    <source>
        <dbReference type="ARBA" id="ARBA00001911"/>
    </source>
</evidence>
<keyword evidence="11 17" id="KW-0547">Nucleotide-binding</keyword>
<dbReference type="InterPro" id="IPR016037">
    <property type="entry name" value="DHQ_synth_AroB"/>
</dbReference>
<dbReference type="PANTHER" id="PTHR43622:SF7">
    <property type="entry name" value="3-DEHYDROQUINATE SYNTHASE, CHLOROPLASTIC"/>
    <property type="match status" value="1"/>
</dbReference>
<proteinExistence type="inferred from homology"/>
<dbReference type="EMBL" id="JAHBOH010000001">
    <property type="protein sequence ID" value="MBT0995191.1"/>
    <property type="molecule type" value="Genomic_DNA"/>
</dbReference>
<dbReference type="SUPFAM" id="SSF56796">
    <property type="entry name" value="Dehydroquinate synthase-like"/>
    <property type="match status" value="1"/>
</dbReference>